<evidence type="ECO:0008006" key="3">
    <source>
        <dbReference type="Google" id="ProtNLM"/>
    </source>
</evidence>
<dbReference type="SUPFAM" id="SSF49503">
    <property type="entry name" value="Cupredoxins"/>
    <property type="match status" value="1"/>
</dbReference>
<accession>A0ABU8EXU3</accession>
<dbReference type="EMBL" id="JBAWKS010000002">
    <property type="protein sequence ID" value="MEI4551795.1"/>
    <property type="molecule type" value="Genomic_DNA"/>
</dbReference>
<comment type="caution">
    <text evidence="1">The sequence shown here is derived from an EMBL/GenBank/DDBJ whole genome shotgun (WGS) entry which is preliminary data.</text>
</comment>
<sequence>MSNPTVNVLVDLNGIFTNIQNQTVYCKDNFAMVGDTFINYEIAEGTDPQNLIEIIEAPAGSFEPPTIKIKAGTTVDFVINPNEHAGQPVYFDWFHDPALKALRLGVASNATRYQALPHVQFPVDVTMTIIAQFDIQGQSEEFTIGWDPIIVVDDVNPQ</sequence>
<dbReference type="Proteomes" id="UP001382455">
    <property type="component" value="Unassembled WGS sequence"/>
</dbReference>
<proteinExistence type="predicted"/>
<evidence type="ECO:0000313" key="1">
    <source>
        <dbReference type="EMBL" id="MEI4551795.1"/>
    </source>
</evidence>
<dbReference type="RefSeq" id="WP_105171978.1">
    <property type="nucleotide sequence ID" value="NZ_JBAWKS010000002.1"/>
</dbReference>
<reference evidence="1 2" key="1">
    <citation type="submission" date="2023-12" db="EMBL/GenBank/DDBJ databases">
        <title>Friends and Foes: Symbiotic and Algicidal bacterial influence on Karenia brevis blooms.</title>
        <authorList>
            <person name="Fei C."/>
            <person name="Mohamed A.R."/>
            <person name="Booker A."/>
            <person name="Arshad M."/>
            <person name="Klass S."/>
            <person name="Ahn S."/>
            <person name="Gilbert P.M."/>
            <person name="Heil C.A."/>
            <person name="Martinez J.M."/>
            <person name="Amin S.A."/>
        </authorList>
    </citation>
    <scope>NUCLEOTIDE SEQUENCE [LARGE SCALE GENOMIC DNA]</scope>
    <source>
        <strain evidence="1 2">CE15</strain>
    </source>
</reference>
<protein>
    <recommendedName>
        <fullName evidence="3">Inclusion body protein</fullName>
    </recommendedName>
</protein>
<name>A0ABU8EXU3_9GAMM</name>
<gene>
    <name evidence="1" type="ORF">WAE96_19120</name>
</gene>
<evidence type="ECO:0000313" key="2">
    <source>
        <dbReference type="Proteomes" id="UP001382455"/>
    </source>
</evidence>
<dbReference type="InterPro" id="IPR008972">
    <property type="entry name" value="Cupredoxin"/>
</dbReference>
<organism evidence="1 2">
    <name type="scientific">Pseudoalteromonas spongiae</name>
    <dbReference type="NCBI Taxonomy" id="298657"/>
    <lineage>
        <taxon>Bacteria</taxon>
        <taxon>Pseudomonadati</taxon>
        <taxon>Pseudomonadota</taxon>
        <taxon>Gammaproteobacteria</taxon>
        <taxon>Alteromonadales</taxon>
        <taxon>Pseudoalteromonadaceae</taxon>
        <taxon>Pseudoalteromonas</taxon>
    </lineage>
</organism>
<keyword evidence="2" id="KW-1185">Reference proteome</keyword>